<accession>F8KW87</accession>
<dbReference type="HOGENOM" id="CLU_3219616_0_0_0"/>
<dbReference type="AlphaFoldDB" id="F8KW87"/>
<keyword evidence="2" id="KW-1185">Reference proteome</keyword>
<sequence length="44" mass="4838">MLKRLLKILIGGFMTVTAISPAYAITTAIELKKQADVLRGCFKI</sequence>
<dbReference type="KEGG" id="puv:PUV_09490"/>
<dbReference type="Proteomes" id="UP000000495">
    <property type="component" value="Chromosome"/>
</dbReference>
<gene>
    <name evidence="1" type="ordered locus">PUV_09490</name>
</gene>
<reference evidence="1 2" key="2">
    <citation type="journal article" date="2011" name="Mol. Biol. Evol.">
        <title>Unity in variety--the pan-genome of the Chlamydiae.</title>
        <authorList>
            <person name="Collingro A."/>
            <person name="Tischler P."/>
            <person name="Weinmaier T."/>
            <person name="Penz T."/>
            <person name="Heinz E."/>
            <person name="Brunham R.C."/>
            <person name="Read T.D."/>
            <person name="Bavoil P.M."/>
            <person name="Sachse K."/>
            <person name="Kahane S."/>
            <person name="Friedman M.G."/>
            <person name="Rattei T."/>
            <person name="Myers G.S."/>
            <person name="Horn M."/>
        </authorList>
    </citation>
    <scope>NUCLEOTIDE SEQUENCE [LARGE SCALE GENOMIC DNA]</scope>
    <source>
        <strain evidence="2">UV7</strain>
    </source>
</reference>
<dbReference type="RefSeq" id="WP_013924671.1">
    <property type="nucleotide sequence ID" value="NC_015702.1"/>
</dbReference>
<evidence type="ECO:0000313" key="1">
    <source>
        <dbReference type="EMBL" id="CCB85899.1"/>
    </source>
</evidence>
<reference key="1">
    <citation type="journal article" date="2011" name="Mol. Biol. Evol.">
        <title>Unity in variety -- the pan-genome of the Chlamydiae.</title>
        <authorList>
            <person name="Collingro A."/>
            <person name="Tischler P."/>
            <person name="Weinmaier T."/>
            <person name="Penz T."/>
            <person name="Heinz E."/>
            <person name="Brunham R.C."/>
            <person name="Read T.D."/>
            <person name="Bavoil P.M."/>
            <person name="Sachse K."/>
            <person name="Kahane S."/>
            <person name="Friedman M.G."/>
            <person name="Rattei T."/>
            <person name="Myers G.S.A."/>
            <person name="Horn M."/>
        </authorList>
    </citation>
    <scope>NUCLEOTIDE SEQUENCE</scope>
    <source>
        <strain>UV7</strain>
    </source>
</reference>
<dbReference type="EMBL" id="FR872580">
    <property type="protein sequence ID" value="CCB85899.1"/>
    <property type="molecule type" value="Genomic_DNA"/>
</dbReference>
<name>F8KW87_PARAV</name>
<organism evidence="1 2">
    <name type="scientific">Parachlamydia acanthamoebae (strain UV7)</name>
    <dbReference type="NCBI Taxonomy" id="765952"/>
    <lineage>
        <taxon>Bacteria</taxon>
        <taxon>Pseudomonadati</taxon>
        <taxon>Chlamydiota</taxon>
        <taxon>Chlamydiia</taxon>
        <taxon>Parachlamydiales</taxon>
        <taxon>Parachlamydiaceae</taxon>
        <taxon>Parachlamydia</taxon>
    </lineage>
</organism>
<protein>
    <submittedName>
        <fullName evidence="1">Uncharacterized protein</fullName>
    </submittedName>
</protein>
<proteinExistence type="predicted"/>
<evidence type="ECO:0000313" key="2">
    <source>
        <dbReference type="Proteomes" id="UP000000495"/>
    </source>
</evidence>